<keyword evidence="2" id="KW-1185">Reference proteome</keyword>
<dbReference type="KEGG" id="mpc:Mar181_0665"/>
<dbReference type="NCBIfam" id="TIGR03353">
    <property type="entry name" value="VI_chp_4"/>
    <property type="match status" value="1"/>
</dbReference>
<name>F6D0Z8_MARPP</name>
<gene>
    <name evidence="1" type="ordered locus">Mar181_0665</name>
</gene>
<dbReference type="Proteomes" id="UP000009230">
    <property type="component" value="Chromosome"/>
</dbReference>
<evidence type="ECO:0000313" key="1">
    <source>
        <dbReference type="EMBL" id="AEF53721.1"/>
    </source>
</evidence>
<dbReference type="eggNOG" id="COG3522">
    <property type="taxonomic scope" value="Bacteria"/>
</dbReference>
<dbReference type="STRING" id="491952.Mar181_0665"/>
<dbReference type="InterPro" id="IPR010263">
    <property type="entry name" value="T6SS_TssK"/>
</dbReference>
<protein>
    <submittedName>
        <fullName evidence="1">Type VI secretion protein, VC_A0114 family</fullName>
    </submittedName>
</protein>
<dbReference type="EMBL" id="CP002771">
    <property type="protein sequence ID" value="AEF53721.1"/>
    <property type="molecule type" value="Genomic_DNA"/>
</dbReference>
<organism evidence="1 2">
    <name type="scientific">Marinomonas posidonica (strain CECT 7376 / NCIMB 14433 / IVIA-Po-181)</name>
    <dbReference type="NCBI Taxonomy" id="491952"/>
    <lineage>
        <taxon>Bacteria</taxon>
        <taxon>Pseudomonadati</taxon>
        <taxon>Pseudomonadota</taxon>
        <taxon>Gammaproteobacteria</taxon>
        <taxon>Oceanospirillales</taxon>
        <taxon>Oceanospirillaceae</taxon>
        <taxon>Marinomonas</taxon>
    </lineage>
</organism>
<evidence type="ECO:0000313" key="2">
    <source>
        <dbReference type="Proteomes" id="UP000009230"/>
    </source>
</evidence>
<reference evidence="1 2" key="1">
    <citation type="journal article" date="2012" name="Stand. Genomic Sci.">
        <title>Complete genome sequence of Marinomonas posidonica type strain (IVIA-Po-181(T)).</title>
        <authorList>
            <person name="Lucas-Elio P."/>
            <person name="Goodwin L."/>
            <person name="Woyke T."/>
            <person name="Pitluck S."/>
            <person name="Nolan M."/>
            <person name="Kyrpides N.C."/>
            <person name="Detter J.C."/>
            <person name="Copeland A."/>
            <person name="Lu M."/>
            <person name="Bruce D."/>
            <person name="Detter C."/>
            <person name="Tapia R."/>
            <person name="Han S."/>
            <person name="Land M.L."/>
            <person name="Ivanova N."/>
            <person name="Mikhailova N."/>
            <person name="Johnston A.W."/>
            <person name="Sanchez-Amat A."/>
        </authorList>
    </citation>
    <scope>NUCLEOTIDE SEQUENCE [LARGE SCALE GENOMIC DNA]</scope>
    <source>
        <strain evidence="2">CECT 7376 / NCIMB 14433 / IVIA-Po-181</strain>
    </source>
</reference>
<dbReference type="PANTHER" id="PTHR35566:SF1">
    <property type="entry name" value="TYPE VI SECRETION SYSTEM BASEPLATE COMPONENT TSSK1"/>
    <property type="match status" value="1"/>
</dbReference>
<proteinExistence type="predicted"/>
<dbReference type="PANTHER" id="PTHR35566">
    <property type="entry name" value="BLR3599 PROTEIN"/>
    <property type="match status" value="1"/>
</dbReference>
<accession>F6D0Z8</accession>
<dbReference type="HOGENOM" id="CLU_031690_3_0_6"/>
<dbReference type="OrthoDB" id="9775333at2"/>
<sequence length="453" mass="51260">MIPGGNYFEEFKLRRHRKVVWNEGMFIAPQHFQQQERYLHHYVEQYTAQFTGGNRYGISTLEIDSHRLTIGKLVISECCGVFPDGTYFESFRELVLDIPAATLEKRVFLALPMSVEGENEYGELKDLCRYSKVSINLFDSSDSSQSSIETTLAEPNVRLVLEGDEITGMTLIPIARVLEKRESGEVILDKGFIPACLQYGASQILVERIKELFALTQARAQSIAQRIGAGQNRKSEQSLMKEYLWLQALNRWLPWLHLALNNSNMLLEELYEGLVRYSAELKSFEPNVADLPEPLIKDDLKAVFSKVFSALRSQLSMVQSDSVAEFKWDTNLFEKRRLLRTSVPNIHLMENRRFVLAVESSIGASTLAQVFPSACTLSGITQIAELVRNGLSGIGLSVLPIAPNELKARADMCYFEIDTGHAFWQEIKNKREAITLHVDSRVPDVALILYALG</sequence>
<dbReference type="Pfam" id="PF05936">
    <property type="entry name" value="T6SS_VasE"/>
    <property type="match status" value="1"/>
</dbReference>
<dbReference type="AlphaFoldDB" id="F6D0Z8"/>